<gene>
    <name evidence="1" type="ORF">M0813_18006</name>
</gene>
<protein>
    <submittedName>
        <fullName evidence="1">Uncharacterized protein</fullName>
    </submittedName>
</protein>
<reference evidence="1" key="1">
    <citation type="submission" date="2022-08" db="EMBL/GenBank/DDBJ databases">
        <title>Novel sulfate-reducing endosymbionts in the free-living metamonad Anaeramoeba.</title>
        <authorList>
            <person name="Jerlstrom-Hultqvist J."/>
            <person name="Cepicka I."/>
            <person name="Gallot-Lavallee L."/>
            <person name="Salas-Leiva D."/>
            <person name="Curtis B.A."/>
            <person name="Zahonova K."/>
            <person name="Pipaliya S."/>
            <person name="Dacks J."/>
            <person name="Roger A.J."/>
        </authorList>
    </citation>
    <scope>NUCLEOTIDE SEQUENCE</scope>
    <source>
        <strain evidence="1">Schooner1</strain>
    </source>
</reference>
<accession>A0ABQ8YU07</accession>
<proteinExistence type="predicted"/>
<comment type="caution">
    <text evidence="1">The sequence shown here is derived from an EMBL/GenBank/DDBJ whole genome shotgun (WGS) entry which is preliminary data.</text>
</comment>
<evidence type="ECO:0000313" key="1">
    <source>
        <dbReference type="EMBL" id="KAJ6248092.1"/>
    </source>
</evidence>
<evidence type="ECO:0000313" key="2">
    <source>
        <dbReference type="Proteomes" id="UP001150062"/>
    </source>
</evidence>
<sequence>MRSLLYYSELYQTIRRARRTESNKVAISWIASQKENQTIKNKVKRHGLQIKYLDRLKKPSKGGSKRYKTPQEPVQIVKKIEKLKLKLDPQKKNQIKIHEGKRLKE</sequence>
<dbReference type="EMBL" id="JAOAOG010000118">
    <property type="protein sequence ID" value="KAJ6248092.1"/>
    <property type="molecule type" value="Genomic_DNA"/>
</dbReference>
<keyword evidence="2" id="KW-1185">Reference proteome</keyword>
<organism evidence="1 2">
    <name type="scientific">Anaeramoeba flamelloides</name>
    <dbReference type="NCBI Taxonomy" id="1746091"/>
    <lineage>
        <taxon>Eukaryota</taxon>
        <taxon>Metamonada</taxon>
        <taxon>Anaeramoebidae</taxon>
        <taxon>Anaeramoeba</taxon>
    </lineage>
</organism>
<name>A0ABQ8YU07_9EUKA</name>
<dbReference type="Proteomes" id="UP001150062">
    <property type="component" value="Unassembled WGS sequence"/>
</dbReference>